<keyword evidence="5" id="KW-0406">Ion transport</keyword>
<dbReference type="InterPro" id="IPR044669">
    <property type="entry name" value="YneE/VCCN1/2-like"/>
</dbReference>
<protein>
    <submittedName>
        <fullName evidence="9">UPF0187 protein</fullName>
    </submittedName>
</protein>
<keyword evidence="10" id="KW-1185">Reference proteome</keyword>
<keyword evidence="6 8" id="KW-0472">Membrane</keyword>
<feature type="compositionally biased region" description="Polar residues" evidence="7">
    <location>
        <begin position="412"/>
        <end position="429"/>
    </location>
</feature>
<proteinExistence type="predicted"/>
<evidence type="ECO:0000256" key="3">
    <source>
        <dbReference type="ARBA" id="ARBA00022692"/>
    </source>
</evidence>
<reference evidence="9 10" key="1">
    <citation type="submission" date="2016-02" db="EMBL/GenBank/DDBJ databases">
        <title>Genome analysis of coral dinoflagellate symbionts highlights evolutionary adaptations to a symbiotic lifestyle.</title>
        <authorList>
            <person name="Aranda M."/>
            <person name="Li Y."/>
            <person name="Liew Y.J."/>
            <person name="Baumgarten S."/>
            <person name="Simakov O."/>
            <person name="Wilson M."/>
            <person name="Piel J."/>
            <person name="Ashoor H."/>
            <person name="Bougouffa S."/>
            <person name="Bajic V.B."/>
            <person name="Ryu T."/>
            <person name="Ravasi T."/>
            <person name="Bayer T."/>
            <person name="Micklem G."/>
            <person name="Kim H."/>
            <person name="Bhak J."/>
            <person name="Lajeunesse T.C."/>
            <person name="Voolstra C.R."/>
        </authorList>
    </citation>
    <scope>NUCLEOTIDE SEQUENCE [LARGE SCALE GENOMIC DNA]</scope>
    <source>
        <strain evidence="9 10">CCMP2467</strain>
    </source>
</reference>
<evidence type="ECO:0000256" key="5">
    <source>
        <dbReference type="ARBA" id="ARBA00023065"/>
    </source>
</evidence>
<dbReference type="AlphaFoldDB" id="A0A1Q9DWJ1"/>
<comment type="caution">
    <text evidence="9">The sequence shown here is derived from an EMBL/GenBank/DDBJ whole genome shotgun (WGS) entry which is preliminary data.</text>
</comment>
<evidence type="ECO:0000256" key="1">
    <source>
        <dbReference type="ARBA" id="ARBA00004141"/>
    </source>
</evidence>
<dbReference type="OrthoDB" id="1368at2759"/>
<evidence type="ECO:0000313" key="10">
    <source>
        <dbReference type="Proteomes" id="UP000186817"/>
    </source>
</evidence>
<dbReference type="Pfam" id="PF25539">
    <property type="entry name" value="Bestrophin_2"/>
    <property type="match status" value="1"/>
</dbReference>
<dbReference type="EMBL" id="LSRX01000358">
    <property type="protein sequence ID" value="OLP99542.1"/>
    <property type="molecule type" value="Genomic_DNA"/>
</dbReference>
<evidence type="ECO:0000256" key="2">
    <source>
        <dbReference type="ARBA" id="ARBA00022448"/>
    </source>
</evidence>
<evidence type="ECO:0000256" key="8">
    <source>
        <dbReference type="SAM" id="Phobius"/>
    </source>
</evidence>
<evidence type="ECO:0000256" key="4">
    <source>
        <dbReference type="ARBA" id="ARBA00022989"/>
    </source>
</evidence>
<evidence type="ECO:0000256" key="6">
    <source>
        <dbReference type="ARBA" id="ARBA00023136"/>
    </source>
</evidence>
<feature type="transmembrane region" description="Helical" evidence="8">
    <location>
        <begin position="254"/>
        <end position="274"/>
    </location>
</feature>
<sequence>MIDYRHGSWGMKVLCLSRGSVIPKAICWSLPCAAATVLLHIYWGVLKGDENQELEGLGQVWSSFTFVFGFLIVFRSNQAYSRFWESVTLFHQTSGEWMSAFSNLLAFCNTKPEKSEEVAQFRFALMRLFSLLHCNALQNTSDLADDSLEILDVGGFGKRSLLHLKNSPDRTETVLLWIERLILDADRDKTLDVPAPILSRAFQELSRGMVSVTDLRKIRDVPFPFPYSQFLSLMLLAHWVLTPIVASQVIVKPYWAGIIVFVVSTAYWTLFYIAQEIDQPFGDDSNDLPVADMQREFNAKLEYFCLPMASKEQEQEQKQSQEQEQEQEQEQLRDECDSNEMEEPRGPMVSEGLGCARSTPAGLWQSRRPPGDVASPRSRGGHEGLGPPPPIPEQDPGKESFGLPAEEEHPCLNQSPPTRKSFLNTSRETSSPREDLFAELPAKRLVPAAHRLPADANKAVGNAIVAADAAATVAPLAEAEGTHCSMLERRGDQLCDSGLGSASEMDEELLCKNSALTTVFDSRLLAGLADVDMEIDRHAFKGSSRQSSDSRPLYYFASASALQGIHLRHLADKASIVQPGGHNPKAGGDQGQKVGQALDLASLEAQRQLYAFCAATMPDLETQNFWAYLESFAADEGMEKAAMDKREGVQQLVKP</sequence>
<comment type="subcellular location">
    <subcellularLocation>
        <location evidence="1">Membrane</location>
        <topology evidence="1">Multi-pass membrane protein</topology>
    </subcellularLocation>
</comment>
<feature type="compositionally biased region" description="Basic and acidic residues" evidence="7">
    <location>
        <begin position="311"/>
        <end position="321"/>
    </location>
</feature>
<gene>
    <name evidence="9" type="ORF">AK812_SmicGene17892</name>
</gene>
<dbReference type="GO" id="GO:0005254">
    <property type="term" value="F:chloride channel activity"/>
    <property type="evidence" value="ECO:0007669"/>
    <property type="project" value="InterPro"/>
</dbReference>
<dbReference type="PANTHER" id="PTHR33281">
    <property type="entry name" value="UPF0187 PROTEIN YNEE"/>
    <property type="match status" value="1"/>
</dbReference>
<keyword evidence="3 8" id="KW-0812">Transmembrane</keyword>
<organism evidence="9 10">
    <name type="scientific">Symbiodinium microadriaticum</name>
    <name type="common">Dinoflagellate</name>
    <name type="synonym">Zooxanthella microadriatica</name>
    <dbReference type="NCBI Taxonomy" id="2951"/>
    <lineage>
        <taxon>Eukaryota</taxon>
        <taxon>Sar</taxon>
        <taxon>Alveolata</taxon>
        <taxon>Dinophyceae</taxon>
        <taxon>Suessiales</taxon>
        <taxon>Symbiodiniaceae</taxon>
        <taxon>Symbiodinium</taxon>
    </lineage>
</organism>
<dbReference type="Proteomes" id="UP000186817">
    <property type="component" value="Unassembled WGS sequence"/>
</dbReference>
<accession>A0A1Q9DWJ1</accession>
<feature type="region of interest" description="Disordered" evidence="7">
    <location>
        <begin position="311"/>
        <end position="434"/>
    </location>
</feature>
<keyword evidence="2" id="KW-0813">Transport</keyword>
<evidence type="ECO:0000256" key="7">
    <source>
        <dbReference type="SAM" id="MobiDB-lite"/>
    </source>
</evidence>
<keyword evidence="4 8" id="KW-1133">Transmembrane helix</keyword>
<dbReference type="GO" id="GO:0016020">
    <property type="term" value="C:membrane"/>
    <property type="evidence" value="ECO:0007669"/>
    <property type="project" value="UniProtKB-SubCell"/>
</dbReference>
<feature type="transmembrane region" description="Helical" evidence="8">
    <location>
        <begin position="21"/>
        <end position="45"/>
    </location>
</feature>
<name>A0A1Q9DWJ1_SYMMI</name>
<feature type="transmembrane region" description="Helical" evidence="8">
    <location>
        <begin position="57"/>
        <end position="74"/>
    </location>
</feature>
<dbReference type="PANTHER" id="PTHR33281:SF20">
    <property type="match status" value="1"/>
</dbReference>
<evidence type="ECO:0000313" key="9">
    <source>
        <dbReference type="EMBL" id="OLP99542.1"/>
    </source>
</evidence>